<dbReference type="EMBL" id="GBXM01046543">
    <property type="protein sequence ID" value="JAH62034.1"/>
    <property type="molecule type" value="Transcribed_RNA"/>
</dbReference>
<sequence>MDMVDCSGSRACACACVLF</sequence>
<protein>
    <submittedName>
        <fullName evidence="1">Uncharacterized protein</fullName>
    </submittedName>
</protein>
<proteinExistence type="predicted"/>
<organism evidence="1">
    <name type="scientific">Anguilla anguilla</name>
    <name type="common">European freshwater eel</name>
    <name type="synonym">Muraena anguilla</name>
    <dbReference type="NCBI Taxonomy" id="7936"/>
    <lineage>
        <taxon>Eukaryota</taxon>
        <taxon>Metazoa</taxon>
        <taxon>Chordata</taxon>
        <taxon>Craniata</taxon>
        <taxon>Vertebrata</taxon>
        <taxon>Euteleostomi</taxon>
        <taxon>Actinopterygii</taxon>
        <taxon>Neopterygii</taxon>
        <taxon>Teleostei</taxon>
        <taxon>Anguilliformes</taxon>
        <taxon>Anguillidae</taxon>
        <taxon>Anguilla</taxon>
    </lineage>
</organism>
<accession>A0A0E9U7Z4</accession>
<evidence type="ECO:0000313" key="1">
    <source>
        <dbReference type="EMBL" id="JAH62034.1"/>
    </source>
</evidence>
<reference evidence="1" key="2">
    <citation type="journal article" date="2015" name="Fish Shellfish Immunol.">
        <title>Early steps in the European eel (Anguilla anguilla)-Vibrio vulnificus interaction in the gills: Role of the RtxA13 toxin.</title>
        <authorList>
            <person name="Callol A."/>
            <person name="Pajuelo D."/>
            <person name="Ebbesson L."/>
            <person name="Teles M."/>
            <person name="MacKenzie S."/>
            <person name="Amaro C."/>
        </authorList>
    </citation>
    <scope>NUCLEOTIDE SEQUENCE</scope>
</reference>
<name>A0A0E9U7Z4_ANGAN</name>
<reference evidence="1" key="1">
    <citation type="submission" date="2014-11" db="EMBL/GenBank/DDBJ databases">
        <authorList>
            <person name="Amaro Gonzalez C."/>
        </authorList>
    </citation>
    <scope>NUCLEOTIDE SEQUENCE</scope>
</reference>
<dbReference type="AlphaFoldDB" id="A0A0E9U7Z4"/>